<dbReference type="GO" id="GO:0016209">
    <property type="term" value="F:antioxidant activity"/>
    <property type="evidence" value="ECO:0007669"/>
    <property type="project" value="InterPro"/>
</dbReference>
<name>A0A1G9YSC1_9SPHI</name>
<proteinExistence type="predicted"/>
<sequence length="381" mass="42128">MRYIPIIFLFFLLISPVLGLAQQGTYTISGTVSKPEIKTLYFTQTSFFDANAKGNVQKIEVVNGKFSINGMIDEPVPAFLSLSEDYKKIGSRPKEFILDKGTISVEITSDLADALVKGSKAQDDLFQYNVENAPYSAKVNAINEEAQRLSIGGIAADSIGRLFRIPFRDAGRELANFQKKFVQKNSSAFVSLLLIPNIAGATNNYIEADNLFSGLSGEIQSGATAKAIREYINSQKKTSVGAMAPDFALADTSGKKLALSKLKGKYVLLDFWAAWCAPCRQENPNVVQAFKTYKNNGFTVFGVSLDKEKKSWLKAIQDDKLQWQHVSDLKFWGSEAAALYGITSIPRNFLLDPNGMIIGRDLRGEELLDKLEELFPSKKIN</sequence>
<accession>A0A1G9YSC1</accession>
<evidence type="ECO:0000256" key="2">
    <source>
        <dbReference type="ARBA" id="ARBA00022748"/>
    </source>
</evidence>
<gene>
    <name evidence="6" type="ORF">SAMN05421813_1444</name>
</gene>
<dbReference type="PANTHER" id="PTHR42852">
    <property type="entry name" value="THIOL:DISULFIDE INTERCHANGE PROTEIN DSBE"/>
    <property type="match status" value="1"/>
</dbReference>
<evidence type="ECO:0000256" key="4">
    <source>
        <dbReference type="ARBA" id="ARBA00023284"/>
    </source>
</evidence>
<comment type="subcellular location">
    <subcellularLocation>
        <location evidence="1">Cell envelope</location>
    </subcellularLocation>
</comment>
<dbReference type="InterPro" id="IPR036249">
    <property type="entry name" value="Thioredoxin-like_sf"/>
</dbReference>
<dbReference type="SUPFAM" id="SSF52833">
    <property type="entry name" value="Thioredoxin-like"/>
    <property type="match status" value="1"/>
</dbReference>
<dbReference type="EMBL" id="FNHH01000044">
    <property type="protein sequence ID" value="SDN12089.1"/>
    <property type="molecule type" value="Genomic_DNA"/>
</dbReference>
<dbReference type="Pfam" id="PF00578">
    <property type="entry name" value="AhpC-TSA"/>
    <property type="match status" value="1"/>
</dbReference>
<evidence type="ECO:0000313" key="7">
    <source>
        <dbReference type="Proteomes" id="UP000199226"/>
    </source>
</evidence>
<dbReference type="Pfam" id="PF14289">
    <property type="entry name" value="DUF4369"/>
    <property type="match status" value="1"/>
</dbReference>
<dbReference type="InterPro" id="IPR050553">
    <property type="entry name" value="Thioredoxin_ResA/DsbE_sf"/>
</dbReference>
<evidence type="ECO:0000256" key="1">
    <source>
        <dbReference type="ARBA" id="ARBA00004196"/>
    </source>
</evidence>
<dbReference type="Proteomes" id="UP000199226">
    <property type="component" value="Unassembled WGS sequence"/>
</dbReference>
<dbReference type="GO" id="GO:0016491">
    <property type="term" value="F:oxidoreductase activity"/>
    <property type="evidence" value="ECO:0007669"/>
    <property type="project" value="InterPro"/>
</dbReference>
<keyword evidence="2" id="KW-0201">Cytochrome c-type biogenesis</keyword>
<evidence type="ECO:0000256" key="3">
    <source>
        <dbReference type="ARBA" id="ARBA00023157"/>
    </source>
</evidence>
<keyword evidence="4" id="KW-0676">Redox-active center</keyword>
<dbReference type="RefSeq" id="WP_090707136.1">
    <property type="nucleotide sequence ID" value="NZ_FNHH01000044.1"/>
</dbReference>
<dbReference type="PROSITE" id="PS00194">
    <property type="entry name" value="THIOREDOXIN_1"/>
    <property type="match status" value="1"/>
</dbReference>
<dbReference type="Gene3D" id="3.40.30.10">
    <property type="entry name" value="Glutaredoxin"/>
    <property type="match status" value="1"/>
</dbReference>
<dbReference type="AlphaFoldDB" id="A0A1G9YSC1"/>
<dbReference type="GO" id="GO:0030313">
    <property type="term" value="C:cell envelope"/>
    <property type="evidence" value="ECO:0007669"/>
    <property type="project" value="UniProtKB-SubCell"/>
</dbReference>
<dbReference type="CDD" id="cd02966">
    <property type="entry name" value="TlpA_like_family"/>
    <property type="match status" value="1"/>
</dbReference>
<dbReference type="InterPro" id="IPR000866">
    <property type="entry name" value="AhpC/TSA"/>
</dbReference>
<dbReference type="InterPro" id="IPR017937">
    <property type="entry name" value="Thioredoxin_CS"/>
</dbReference>
<feature type="domain" description="Thioredoxin" evidence="5">
    <location>
        <begin position="238"/>
        <end position="381"/>
    </location>
</feature>
<dbReference type="PANTHER" id="PTHR42852:SF6">
    <property type="entry name" value="THIOL:DISULFIDE INTERCHANGE PROTEIN DSBE"/>
    <property type="match status" value="1"/>
</dbReference>
<dbReference type="GO" id="GO:0017004">
    <property type="term" value="P:cytochrome complex assembly"/>
    <property type="evidence" value="ECO:0007669"/>
    <property type="project" value="UniProtKB-KW"/>
</dbReference>
<evidence type="ECO:0000313" key="6">
    <source>
        <dbReference type="EMBL" id="SDN12089.1"/>
    </source>
</evidence>
<dbReference type="InterPro" id="IPR013766">
    <property type="entry name" value="Thioredoxin_domain"/>
</dbReference>
<dbReference type="OrthoDB" id="750178at2"/>
<dbReference type="InterPro" id="IPR025380">
    <property type="entry name" value="DUF4369"/>
</dbReference>
<evidence type="ECO:0000259" key="5">
    <source>
        <dbReference type="PROSITE" id="PS51352"/>
    </source>
</evidence>
<keyword evidence="7" id="KW-1185">Reference proteome</keyword>
<dbReference type="PROSITE" id="PS51352">
    <property type="entry name" value="THIOREDOXIN_2"/>
    <property type="match status" value="1"/>
</dbReference>
<organism evidence="6 7">
    <name type="scientific">Daejeonella rubra</name>
    <dbReference type="NCBI Taxonomy" id="990371"/>
    <lineage>
        <taxon>Bacteria</taxon>
        <taxon>Pseudomonadati</taxon>
        <taxon>Bacteroidota</taxon>
        <taxon>Sphingobacteriia</taxon>
        <taxon>Sphingobacteriales</taxon>
        <taxon>Sphingobacteriaceae</taxon>
        <taxon>Daejeonella</taxon>
    </lineage>
</organism>
<keyword evidence="3" id="KW-1015">Disulfide bond</keyword>
<protein>
    <submittedName>
        <fullName evidence="6">Peroxiredoxin</fullName>
    </submittedName>
</protein>
<reference evidence="7" key="1">
    <citation type="submission" date="2016-10" db="EMBL/GenBank/DDBJ databases">
        <authorList>
            <person name="Varghese N."/>
            <person name="Submissions S."/>
        </authorList>
    </citation>
    <scope>NUCLEOTIDE SEQUENCE [LARGE SCALE GENOMIC DNA]</scope>
    <source>
        <strain evidence="7">DSM 24536</strain>
    </source>
</reference>
<dbReference type="STRING" id="990371.SAMN05421813_1444"/>